<evidence type="ECO:0000256" key="7">
    <source>
        <dbReference type="SAM" id="Phobius"/>
    </source>
</evidence>
<dbReference type="EMBL" id="JACOOT010000019">
    <property type="protein sequence ID" value="MBC5651183.1"/>
    <property type="molecule type" value="Genomic_DNA"/>
</dbReference>
<comment type="caution">
    <text evidence="9">The sequence shown here is derived from an EMBL/GenBank/DDBJ whole genome shotgun (WGS) entry which is preliminary data.</text>
</comment>
<keyword evidence="7" id="KW-1133">Transmembrane helix</keyword>
<dbReference type="AlphaFoldDB" id="A0A8I0AIY7"/>
<dbReference type="RefSeq" id="WP_186901304.1">
    <property type="nucleotide sequence ID" value="NZ_JACOOT010000019.1"/>
</dbReference>
<protein>
    <submittedName>
        <fullName evidence="9">L,D-transpeptidase/peptidoglycan binding protein</fullName>
    </submittedName>
</protein>
<evidence type="ECO:0000256" key="6">
    <source>
        <dbReference type="PROSITE-ProRule" id="PRU01373"/>
    </source>
</evidence>
<dbReference type="GO" id="GO:0018104">
    <property type="term" value="P:peptidoglycan-protein cross-linking"/>
    <property type="evidence" value="ECO:0007669"/>
    <property type="project" value="TreeGrafter"/>
</dbReference>
<evidence type="ECO:0000313" key="10">
    <source>
        <dbReference type="Proteomes" id="UP000652847"/>
    </source>
</evidence>
<evidence type="ECO:0000313" key="9">
    <source>
        <dbReference type="EMBL" id="MBC5651183.1"/>
    </source>
</evidence>
<dbReference type="Pfam" id="PF12229">
    <property type="entry name" value="PG_binding_4"/>
    <property type="match status" value="1"/>
</dbReference>
<dbReference type="GO" id="GO:0071555">
    <property type="term" value="P:cell wall organization"/>
    <property type="evidence" value="ECO:0007669"/>
    <property type="project" value="UniProtKB-UniRule"/>
</dbReference>
<feature type="transmembrane region" description="Helical" evidence="7">
    <location>
        <begin position="27"/>
        <end position="46"/>
    </location>
</feature>
<evidence type="ECO:0000256" key="2">
    <source>
        <dbReference type="ARBA" id="ARBA00022679"/>
    </source>
</evidence>
<dbReference type="SUPFAM" id="SSF141523">
    <property type="entry name" value="L,D-transpeptidase catalytic domain-like"/>
    <property type="match status" value="1"/>
</dbReference>
<dbReference type="InterPro" id="IPR038063">
    <property type="entry name" value="Transpep_catalytic_dom"/>
</dbReference>
<dbReference type="InterPro" id="IPR005490">
    <property type="entry name" value="LD_TPept_cat_dom"/>
</dbReference>
<accession>A0A8I0AIY7</accession>
<name>A0A8I0AIY7_9FIRM</name>
<evidence type="ECO:0000256" key="4">
    <source>
        <dbReference type="ARBA" id="ARBA00022984"/>
    </source>
</evidence>
<gene>
    <name evidence="9" type="ORF">H8S54_08700</name>
</gene>
<dbReference type="SUPFAM" id="SSF143985">
    <property type="entry name" value="L,D-transpeptidase pre-catalytic domain-like"/>
    <property type="match status" value="1"/>
</dbReference>
<dbReference type="InterPro" id="IPR050979">
    <property type="entry name" value="LD-transpeptidase"/>
</dbReference>
<keyword evidence="5 6" id="KW-0961">Cell wall biogenesis/degradation</keyword>
<feature type="active site" description="Nucleophile" evidence="6">
    <location>
        <position position="470"/>
    </location>
</feature>
<dbReference type="GO" id="GO:0016740">
    <property type="term" value="F:transferase activity"/>
    <property type="evidence" value="ECO:0007669"/>
    <property type="project" value="UniProtKB-KW"/>
</dbReference>
<dbReference type="PANTHER" id="PTHR30582">
    <property type="entry name" value="L,D-TRANSPEPTIDASE"/>
    <property type="match status" value="1"/>
</dbReference>
<dbReference type="GO" id="GO:0008360">
    <property type="term" value="P:regulation of cell shape"/>
    <property type="evidence" value="ECO:0007669"/>
    <property type="project" value="UniProtKB-UniRule"/>
</dbReference>
<keyword evidence="3 6" id="KW-0133">Cell shape</keyword>
<dbReference type="Gene3D" id="3.10.20.800">
    <property type="match status" value="1"/>
</dbReference>
<dbReference type="Pfam" id="PF03734">
    <property type="entry name" value="YkuD"/>
    <property type="match status" value="1"/>
</dbReference>
<dbReference type="InterPro" id="IPR022029">
    <property type="entry name" value="YoaR-like_PG-bd"/>
</dbReference>
<evidence type="ECO:0000256" key="3">
    <source>
        <dbReference type="ARBA" id="ARBA00022960"/>
    </source>
</evidence>
<comment type="pathway">
    <text evidence="1 6">Cell wall biogenesis; peptidoglycan biosynthesis.</text>
</comment>
<organism evidence="9 10">
    <name type="scientific">Blautia segnis</name>
    <dbReference type="NCBI Taxonomy" id="2763030"/>
    <lineage>
        <taxon>Bacteria</taxon>
        <taxon>Bacillati</taxon>
        <taxon>Bacillota</taxon>
        <taxon>Clostridia</taxon>
        <taxon>Lachnospirales</taxon>
        <taxon>Lachnospiraceae</taxon>
        <taxon>Blautia</taxon>
    </lineage>
</organism>
<dbReference type="InterPro" id="IPR038054">
    <property type="entry name" value="LD_TPept-like_central_sf"/>
</dbReference>
<dbReference type="GO" id="GO:0071972">
    <property type="term" value="F:peptidoglycan L,D-transpeptidase activity"/>
    <property type="evidence" value="ECO:0007669"/>
    <property type="project" value="TreeGrafter"/>
</dbReference>
<evidence type="ECO:0000256" key="1">
    <source>
        <dbReference type="ARBA" id="ARBA00004752"/>
    </source>
</evidence>
<dbReference type="UniPathway" id="UPA00219"/>
<feature type="active site" description="Proton donor/acceptor" evidence="6">
    <location>
        <position position="449"/>
    </location>
</feature>
<dbReference type="PROSITE" id="PS52029">
    <property type="entry name" value="LD_TPASE"/>
    <property type="match status" value="1"/>
</dbReference>
<dbReference type="PANTHER" id="PTHR30582:SF33">
    <property type="entry name" value="EXPORTED PROTEIN"/>
    <property type="match status" value="1"/>
</dbReference>
<keyword evidence="2" id="KW-0808">Transferase</keyword>
<dbReference type="Gene3D" id="2.40.440.10">
    <property type="entry name" value="L,D-transpeptidase catalytic domain-like"/>
    <property type="match status" value="1"/>
</dbReference>
<reference evidence="9 10" key="1">
    <citation type="submission" date="2020-08" db="EMBL/GenBank/DDBJ databases">
        <title>Genome public.</title>
        <authorList>
            <person name="Liu C."/>
            <person name="Sun Q."/>
        </authorList>
    </citation>
    <scope>NUCLEOTIDE SEQUENCE [LARGE SCALE GENOMIC DNA]</scope>
    <source>
        <strain evidence="9 10">BX17</strain>
    </source>
</reference>
<evidence type="ECO:0000259" key="8">
    <source>
        <dbReference type="PROSITE" id="PS52029"/>
    </source>
</evidence>
<evidence type="ECO:0000256" key="5">
    <source>
        <dbReference type="ARBA" id="ARBA00023316"/>
    </source>
</evidence>
<sequence>MSKEKKRKNGIKESGKKSRNQKKKLKGVLTACIVILVLLVIGLIAYEIVVNTKTMGGNITVNGANVSRLTPEKASETLSSAFESKQLTYVENGNTVYTVTLGNLGYSLDQADLLSQLEQIMEEHQQNWKLFRGRENDVVILNVQRDDQKFSDALTEGNFSGSGERVASQSASIQYDSQQDTYVVIRDQLGNQIDEGKLRQYTEAYVGQSLDDSFFKNNLQIEVNENLYKAAEVTADSTELNEKAAELNTLLSNYRNASITYTFGSVTEVLNGETTGAWLQISDDGITVDEAQVQSYVENLAGKYNTIYVPRSFQTTGGGVIEVSNNEYGYRIDQSGEVQQILTDLKSGEAVTREPVYEKAGLSRNGTDDLNGSYIEVSLSQQHLWLYKDGALVTETDIISGLPTPERATYTGAYPIAYKASPFTLSSEEYGYETTVQYWMPFVYGQGLHDASWQSSFGGDAYKTRGSHGCVNLPPDEASIIYNTIEGGYPIILY</sequence>
<feature type="domain" description="L,D-TPase catalytic" evidence="8">
    <location>
        <begin position="373"/>
        <end position="494"/>
    </location>
</feature>
<dbReference type="GO" id="GO:0005576">
    <property type="term" value="C:extracellular region"/>
    <property type="evidence" value="ECO:0007669"/>
    <property type="project" value="TreeGrafter"/>
</dbReference>
<dbReference type="CDD" id="cd16913">
    <property type="entry name" value="YkuD_like"/>
    <property type="match status" value="1"/>
</dbReference>
<proteinExistence type="predicted"/>
<keyword evidence="10" id="KW-1185">Reference proteome</keyword>
<keyword evidence="7" id="KW-0812">Transmembrane</keyword>
<keyword evidence="7" id="KW-0472">Membrane</keyword>
<dbReference type="Proteomes" id="UP000652847">
    <property type="component" value="Unassembled WGS sequence"/>
</dbReference>
<keyword evidence="4 6" id="KW-0573">Peptidoglycan synthesis</keyword>